<keyword evidence="4" id="KW-0472">Membrane</keyword>
<evidence type="ECO:0000256" key="3">
    <source>
        <dbReference type="RuleBase" id="RU362130"/>
    </source>
</evidence>
<evidence type="ECO:0000313" key="6">
    <source>
        <dbReference type="EMBL" id="KAL2613696.1"/>
    </source>
</evidence>
<proteinExistence type="inferred from homology"/>
<dbReference type="PANTHER" id="PTHR11413">
    <property type="entry name" value="CYSTATIN FAMILY MEMBER"/>
    <property type="match status" value="1"/>
</dbReference>
<evidence type="ECO:0000256" key="1">
    <source>
        <dbReference type="ARBA" id="ARBA00022690"/>
    </source>
</evidence>
<dbReference type="CDD" id="cd00042">
    <property type="entry name" value="CY"/>
    <property type="match status" value="1"/>
</dbReference>
<dbReference type="GO" id="GO:0004869">
    <property type="term" value="F:cysteine-type endopeptidase inhibitor activity"/>
    <property type="evidence" value="ECO:0007669"/>
    <property type="project" value="UniProtKB-KW"/>
</dbReference>
<comment type="similarity">
    <text evidence="3">Belongs to the cystatin family. Phytocystatin subfamily.</text>
</comment>
<dbReference type="InterPro" id="IPR046350">
    <property type="entry name" value="Cystatin_sf"/>
</dbReference>
<comment type="caution">
    <text evidence="6">The sequence shown here is derived from an EMBL/GenBank/DDBJ whole genome shotgun (WGS) entry which is preliminary data.</text>
</comment>
<protein>
    <recommendedName>
        <fullName evidence="3">Cysteine proteinase inhibitor</fullName>
    </recommendedName>
</protein>
<name>A0ABD1Y0K2_9MARC</name>
<sequence>MKKQEQRWNRPALCSLVTLSVLIVGAFVIIRAYYSWNNKPKVQMEGPLVGGYRDVNLAENRAELDNIAQFAVEEYNKKEGKHLLFERLVSAKSKVVAGIMYLLVIEAHGDAAVKIYEAEVWLKPWEHLKLLQHFKPHRNGSGGR</sequence>
<feature type="domain" description="Cystatin" evidence="5">
    <location>
        <begin position="47"/>
        <end position="137"/>
    </location>
</feature>
<reference evidence="6 7" key="1">
    <citation type="submission" date="2024-09" db="EMBL/GenBank/DDBJ databases">
        <title>Chromosome-scale assembly of Riccia fluitans.</title>
        <authorList>
            <person name="Paukszto L."/>
            <person name="Sawicki J."/>
            <person name="Karawczyk K."/>
            <person name="Piernik-Szablinska J."/>
            <person name="Szczecinska M."/>
            <person name="Mazdziarz M."/>
        </authorList>
    </citation>
    <scope>NUCLEOTIDE SEQUENCE [LARGE SCALE GENOMIC DNA]</scope>
    <source>
        <strain evidence="6">Rf_01</strain>
        <tissue evidence="6">Aerial parts of the thallus</tissue>
    </source>
</reference>
<dbReference type="SMART" id="SM00043">
    <property type="entry name" value="CY"/>
    <property type="match status" value="1"/>
</dbReference>
<keyword evidence="4" id="KW-1133">Transmembrane helix</keyword>
<feature type="transmembrane region" description="Helical" evidence="4">
    <location>
        <begin position="12"/>
        <end position="34"/>
    </location>
</feature>
<evidence type="ECO:0000313" key="7">
    <source>
        <dbReference type="Proteomes" id="UP001605036"/>
    </source>
</evidence>
<evidence type="ECO:0000256" key="4">
    <source>
        <dbReference type="SAM" id="Phobius"/>
    </source>
</evidence>
<dbReference type="Proteomes" id="UP001605036">
    <property type="component" value="Unassembled WGS sequence"/>
</dbReference>
<keyword evidence="2 3" id="KW-0789">Thiol protease inhibitor</keyword>
<evidence type="ECO:0000259" key="5">
    <source>
        <dbReference type="SMART" id="SM00043"/>
    </source>
</evidence>
<dbReference type="EMBL" id="JBHFFA010000007">
    <property type="protein sequence ID" value="KAL2613696.1"/>
    <property type="molecule type" value="Genomic_DNA"/>
</dbReference>
<dbReference type="PANTHER" id="PTHR11413:SF103">
    <property type="entry name" value="CYSTEINE PROTEINASE INHIBITOR 12"/>
    <property type="match status" value="1"/>
</dbReference>
<dbReference type="InterPro" id="IPR000010">
    <property type="entry name" value="Cystatin_dom"/>
</dbReference>
<gene>
    <name evidence="6" type="ORF">R1flu_025388</name>
</gene>
<dbReference type="Gene3D" id="3.10.450.10">
    <property type="match status" value="1"/>
</dbReference>
<accession>A0ABD1Y0K2</accession>
<dbReference type="Pfam" id="PF16845">
    <property type="entry name" value="SQAPI"/>
    <property type="match status" value="1"/>
</dbReference>
<keyword evidence="7" id="KW-1185">Reference proteome</keyword>
<dbReference type="SUPFAM" id="SSF54403">
    <property type="entry name" value="Cystatin/monellin"/>
    <property type="match status" value="1"/>
</dbReference>
<evidence type="ECO:0000256" key="2">
    <source>
        <dbReference type="ARBA" id="ARBA00022704"/>
    </source>
</evidence>
<organism evidence="6 7">
    <name type="scientific">Riccia fluitans</name>
    <dbReference type="NCBI Taxonomy" id="41844"/>
    <lineage>
        <taxon>Eukaryota</taxon>
        <taxon>Viridiplantae</taxon>
        <taxon>Streptophyta</taxon>
        <taxon>Embryophyta</taxon>
        <taxon>Marchantiophyta</taxon>
        <taxon>Marchantiopsida</taxon>
        <taxon>Marchantiidae</taxon>
        <taxon>Marchantiales</taxon>
        <taxon>Ricciaceae</taxon>
        <taxon>Riccia</taxon>
    </lineage>
</organism>
<dbReference type="InterPro" id="IPR027214">
    <property type="entry name" value="Cystatin"/>
</dbReference>
<keyword evidence="4" id="KW-0812">Transmembrane</keyword>
<keyword evidence="1 3" id="KW-0646">Protease inhibitor</keyword>
<dbReference type="AlphaFoldDB" id="A0ABD1Y0K2"/>